<keyword evidence="6" id="KW-0560">Oxidoreductase</keyword>
<keyword evidence="5" id="KW-0809">Transit peptide</keyword>
<keyword evidence="4" id="KW-0808">Transferase</keyword>
<keyword evidence="14" id="KW-1185">Reference proteome</keyword>
<evidence type="ECO:0000256" key="2">
    <source>
        <dbReference type="ARBA" id="ARBA00008361"/>
    </source>
</evidence>
<dbReference type="SUPFAM" id="SSF53335">
    <property type="entry name" value="S-adenosyl-L-methionine-dependent methyltransferases"/>
    <property type="match status" value="1"/>
</dbReference>
<evidence type="ECO:0000256" key="11">
    <source>
        <dbReference type="SAM" id="MobiDB-lite"/>
    </source>
</evidence>
<comment type="caution">
    <text evidence="13">The sequence shown here is derived from an EMBL/GenBank/DDBJ whole genome shotgun (WGS) entry which is preliminary data.</text>
</comment>
<accession>A0AAW0PL43</accession>
<dbReference type="EMBL" id="JBBPFD010000004">
    <property type="protein sequence ID" value="KAK7930428.1"/>
    <property type="molecule type" value="Genomic_DNA"/>
</dbReference>
<protein>
    <recommendedName>
        <fullName evidence="8">Arginine-hydroxylase NDUFAF5, mitochondrial</fullName>
    </recommendedName>
    <alternativeName>
        <fullName evidence="9">NADH dehydrogenase [ubiquinone] 1 alpha subcomplex assembly factor 5</fullName>
    </alternativeName>
    <alternativeName>
        <fullName evidence="10">Putative methyltransferase NDUFAF5</fullName>
    </alternativeName>
</protein>
<name>A0AAW0PL43_9GOBI</name>
<proteinExistence type="inferred from homology"/>
<keyword evidence="7" id="KW-0496">Mitochondrion</keyword>
<sequence length="395" mass="44071">MSCGAGQRFLRAPRRLWSFYRGTEQRHTGTDTGRTVLPLDLSQTLDLDQDLPQTLDLPQDLPQTLDLDQDLSQTPDLLRTSVRPQTSVRPSSSQSGGLNVFDRQMKRRQRQWAAAQSDAAQYDYIREEVGSRVADRVYDVARSFPLALDLGCGRSFIAEHLTKDVVEQFYLTDISPNCLKRLRPSEIPARCVLADEEFLPFKDDTFDLVVSSMSLHWVNDLPGALRQVWRVLKPDGAFIAALPGGDSLYELRCSLQLAQTEREGGFSPHVSPFTAVTDLGQLLGRTGFTLLTVDTDELQVHYPGIMELLSDLQGMGESNCAWNRRSLLHRDTILAAGAVYREMYGNPDGSIPATFDLLYMIGWKPHDSQAKPAKRGSATVSFGDLSKISSTTETR</sequence>
<keyword evidence="3" id="KW-0489">Methyltransferase</keyword>
<dbReference type="GO" id="GO:0008757">
    <property type="term" value="F:S-adenosylmethionine-dependent methyltransferase activity"/>
    <property type="evidence" value="ECO:0007669"/>
    <property type="project" value="InterPro"/>
</dbReference>
<comment type="similarity">
    <text evidence="2">Belongs to the methyltransferase superfamily.</text>
</comment>
<dbReference type="Gene3D" id="3.40.50.150">
    <property type="entry name" value="Vaccinia Virus protein VP39"/>
    <property type="match status" value="1"/>
</dbReference>
<evidence type="ECO:0000313" key="14">
    <source>
        <dbReference type="Proteomes" id="UP001460270"/>
    </source>
</evidence>
<comment type="subcellular location">
    <subcellularLocation>
        <location evidence="1">Mitochondrion</location>
    </subcellularLocation>
</comment>
<dbReference type="InterPro" id="IPR029063">
    <property type="entry name" value="SAM-dependent_MTases_sf"/>
</dbReference>
<dbReference type="GO" id="GO:0032259">
    <property type="term" value="P:methylation"/>
    <property type="evidence" value="ECO:0007669"/>
    <property type="project" value="UniProtKB-KW"/>
</dbReference>
<dbReference type="GO" id="GO:0016491">
    <property type="term" value="F:oxidoreductase activity"/>
    <property type="evidence" value="ECO:0007669"/>
    <property type="project" value="UniProtKB-KW"/>
</dbReference>
<gene>
    <name evidence="13" type="ORF">WMY93_006823</name>
</gene>
<evidence type="ECO:0000313" key="13">
    <source>
        <dbReference type="EMBL" id="KAK7930428.1"/>
    </source>
</evidence>
<evidence type="ECO:0000256" key="3">
    <source>
        <dbReference type="ARBA" id="ARBA00022603"/>
    </source>
</evidence>
<dbReference type="InterPro" id="IPR013216">
    <property type="entry name" value="Methyltransf_11"/>
</dbReference>
<dbReference type="PANTHER" id="PTHR13090">
    <property type="entry name" value="ARGININE-HYDROXYLASE NDUFAF5, MITOCHONDRIAL"/>
    <property type="match status" value="1"/>
</dbReference>
<dbReference type="Pfam" id="PF08241">
    <property type="entry name" value="Methyltransf_11"/>
    <property type="match status" value="1"/>
</dbReference>
<dbReference type="Proteomes" id="UP001460270">
    <property type="component" value="Unassembled WGS sequence"/>
</dbReference>
<feature type="region of interest" description="Disordered" evidence="11">
    <location>
        <begin position="76"/>
        <end position="98"/>
    </location>
</feature>
<evidence type="ECO:0000259" key="12">
    <source>
        <dbReference type="Pfam" id="PF08241"/>
    </source>
</evidence>
<dbReference type="PANTHER" id="PTHR13090:SF1">
    <property type="entry name" value="ARGININE-HYDROXYLASE NDUFAF5, MITOCHONDRIAL"/>
    <property type="match status" value="1"/>
</dbReference>
<dbReference type="GO" id="GO:0005739">
    <property type="term" value="C:mitochondrion"/>
    <property type="evidence" value="ECO:0007669"/>
    <property type="project" value="UniProtKB-SubCell"/>
</dbReference>
<evidence type="ECO:0000256" key="1">
    <source>
        <dbReference type="ARBA" id="ARBA00004173"/>
    </source>
</evidence>
<evidence type="ECO:0000256" key="5">
    <source>
        <dbReference type="ARBA" id="ARBA00022946"/>
    </source>
</evidence>
<dbReference type="GO" id="GO:0032981">
    <property type="term" value="P:mitochondrial respiratory chain complex I assembly"/>
    <property type="evidence" value="ECO:0007669"/>
    <property type="project" value="UniProtKB-ARBA"/>
</dbReference>
<dbReference type="AlphaFoldDB" id="A0AAW0PL43"/>
<evidence type="ECO:0000256" key="7">
    <source>
        <dbReference type="ARBA" id="ARBA00023128"/>
    </source>
</evidence>
<dbReference type="InterPro" id="IPR050602">
    <property type="entry name" value="Malonyl-ACP_OMT"/>
</dbReference>
<organism evidence="13 14">
    <name type="scientific">Mugilogobius chulae</name>
    <name type="common">yellowstripe goby</name>
    <dbReference type="NCBI Taxonomy" id="88201"/>
    <lineage>
        <taxon>Eukaryota</taxon>
        <taxon>Metazoa</taxon>
        <taxon>Chordata</taxon>
        <taxon>Craniata</taxon>
        <taxon>Vertebrata</taxon>
        <taxon>Euteleostomi</taxon>
        <taxon>Actinopterygii</taxon>
        <taxon>Neopterygii</taxon>
        <taxon>Teleostei</taxon>
        <taxon>Neoteleostei</taxon>
        <taxon>Acanthomorphata</taxon>
        <taxon>Gobiaria</taxon>
        <taxon>Gobiiformes</taxon>
        <taxon>Gobioidei</taxon>
        <taxon>Gobiidae</taxon>
        <taxon>Gobionellinae</taxon>
        <taxon>Mugilogobius</taxon>
    </lineage>
</organism>
<evidence type="ECO:0000256" key="6">
    <source>
        <dbReference type="ARBA" id="ARBA00023002"/>
    </source>
</evidence>
<evidence type="ECO:0000256" key="8">
    <source>
        <dbReference type="ARBA" id="ARBA00040937"/>
    </source>
</evidence>
<feature type="compositionally biased region" description="Polar residues" evidence="11">
    <location>
        <begin position="82"/>
        <end position="97"/>
    </location>
</feature>
<feature type="domain" description="Methyltransferase type 11" evidence="12">
    <location>
        <begin position="148"/>
        <end position="239"/>
    </location>
</feature>
<evidence type="ECO:0000256" key="9">
    <source>
        <dbReference type="ARBA" id="ARBA00041833"/>
    </source>
</evidence>
<dbReference type="CDD" id="cd02440">
    <property type="entry name" value="AdoMet_MTases"/>
    <property type="match status" value="1"/>
</dbReference>
<dbReference type="FunFam" id="3.40.50.150:FF:000199">
    <property type="entry name" value="arginine-hydroxylase NDUFAF5, mitochondrial isoform X1"/>
    <property type="match status" value="1"/>
</dbReference>
<evidence type="ECO:0000256" key="10">
    <source>
        <dbReference type="ARBA" id="ARBA00042549"/>
    </source>
</evidence>
<reference evidence="14" key="1">
    <citation type="submission" date="2024-04" db="EMBL/GenBank/DDBJ databases">
        <title>Salinicola lusitanus LLJ914,a marine bacterium isolated from the Okinawa Trough.</title>
        <authorList>
            <person name="Li J."/>
        </authorList>
    </citation>
    <scope>NUCLEOTIDE SEQUENCE [LARGE SCALE GENOMIC DNA]</scope>
</reference>
<evidence type="ECO:0000256" key="4">
    <source>
        <dbReference type="ARBA" id="ARBA00022679"/>
    </source>
</evidence>